<reference evidence="1" key="1">
    <citation type="submission" date="2023-04" db="EMBL/GenBank/DDBJ databases">
        <title>Phytophthora lilii NBRC 32176.</title>
        <authorList>
            <person name="Ichikawa N."/>
            <person name="Sato H."/>
            <person name="Tonouchi N."/>
        </authorList>
    </citation>
    <scope>NUCLEOTIDE SEQUENCE</scope>
    <source>
        <strain evidence="1">NBRC 32176</strain>
    </source>
</reference>
<dbReference type="AlphaFoldDB" id="A0A9W6TU51"/>
<evidence type="ECO:0000313" key="2">
    <source>
        <dbReference type="Proteomes" id="UP001165083"/>
    </source>
</evidence>
<accession>A0A9W6TU51</accession>
<gene>
    <name evidence="1" type="ORF">Plil01_000740900</name>
</gene>
<dbReference type="EMBL" id="BSXW01000343">
    <property type="protein sequence ID" value="GMF19406.1"/>
    <property type="molecule type" value="Genomic_DNA"/>
</dbReference>
<keyword evidence="2" id="KW-1185">Reference proteome</keyword>
<proteinExistence type="predicted"/>
<protein>
    <submittedName>
        <fullName evidence="1">Unnamed protein product</fullName>
    </submittedName>
</protein>
<dbReference type="Proteomes" id="UP001165083">
    <property type="component" value="Unassembled WGS sequence"/>
</dbReference>
<name>A0A9W6TU51_9STRA</name>
<comment type="caution">
    <text evidence="1">The sequence shown here is derived from an EMBL/GenBank/DDBJ whole genome shotgun (WGS) entry which is preliminary data.</text>
</comment>
<sequence length="257" mass="29338">MVGEFTEAQTKKSKKMHRIRNELVRNVFNFYKTYNHLYDNVFPNNDVLDSYYSDEMIAQQLVDYADDDDAYYDEAIFGKRLFRAIRTHGMDAQVMKLMCLSDVVVQNELPIGLDGFACSVCGATSQHFVPLPIPDKARKDPMAGIYSARARASLVEPALFRCDSCKTLFSSQYVLRGALLKKRPFHWPVWKDPLSLDAVMEQADIEMKCRNTRKCAMEIIDERERLVDSLSCEDDVKTETGMTPLETTALLDQSNSA</sequence>
<organism evidence="1 2">
    <name type="scientific">Phytophthora lilii</name>
    <dbReference type="NCBI Taxonomy" id="2077276"/>
    <lineage>
        <taxon>Eukaryota</taxon>
        <taxon>Sar</taxon>
        <taxon>Stramenopiles</taxon>
        <taxon>Oomycota</taxon>
        <taxon>Peronosporomycetes</taxon>
        <taxon>Peronosporales</taxon>
        <taxon>Peronosporaceae</taxon>
        <taxon>Phytophthora</taxon>
    </lineage>
</organism>
<evidence type="ECO:0000313" key="1">
    <source>
        <dbReference type="EMBL" id="GMF19406.1"/>
    </source>
</evidence>